<protein>
    <submittedName>
        <fullName evidence="1">DNA alkylation repair protein</fullName>
    </submittedName>
</protein>
<evidence type="ECO:0000313" key="2">
    <source>
        <dbReference type="Proteomes" id="UP000823847"/>
    </source>
</evidence>
<dbReference type="Proteomes" id="UP000823847">
    <property type="component" value="Unassembled WGS sequence"/>
</dbReference>
<dbReference type="SUPFAM" id="SSF48371">
    <property type="entry name" value="ARM repeat"/>
    <property type="match status" value="1"/>
</dbReference>
<gene>
    <name evidence="1" type="ORF">H9848_10050</name>
</gene>
<dbReference type="InterPro" id="IPR014825">
    <property type="entry name" value="DNA_alkylation"/>
</dbReference>
<sequence>MENLQDEIREIRGQLRRAMNGVTSTSMREKGIVYKLNFGVSYPDIKEIARTHEPNAELASALWKEDIREFKILATLLCPADTFPREEAKRWVEEIPYLEIAEHCARNLFAHLPYKEDLTLGLIYNRAPFARTVTFLVWANMFKRGETLTGPYLAVFLVESFRTVGWEGYGADVDERLSALQAMKIYGRQSESNASRILDGIKTCMEYAEDSAYLQEIYNDLKFEFEYYS</sequence>
<dbReference type="EMBL" id="DXEN01000075">
    <property type="protein sequence ID" value="HIX86929.1"/>
    <property type="molecule type" value="Genomic_DNA"/>
</dbReference>
<dbReference type="Pfam" id="PF08713">
    <property type="entry name" value="DNA_alkylation"/>
    <property type="match status" value="1"/>
</dbReference>
<proteinExistence type="predicted"/>
<accession>A0A9D1XVR1</accession>
<dbReference type="AlphaFoldDB" id="A0A9D1XVR1"/>
<organism evidence="1 2">
    <name type="scientific">Candidatus Parabacteroides intestinigallinarum</name>
    <dbReference type="NCBI Taxonomy" id="2838722"/>
    <lineage>
        <taxon>Bacteria</taxon>
        <taxon>Pseudomonadati</taxon>
        <taxon>Bacteroidota</taxon>
        <taxon>Bacteroidia</taxon>
        <taxon>Bacteroidales</taxon>
        <taxon>Tannerellaceae</taxon>
        <taxon>Parabacteroides</taxon>
    </lineage>
</organism>
<reference evidence="1" key="2">
    <citation type="submission" date="2021-04" db="EMBL/GenBank/DDBJ databases">
        <authorList>
            <person name="Gilroy R."/>
        </authorList>
    </citation>
    <scope>NUCLEOTIDE SEQUENCE</scope>
    <source>
        <strain evidence="1">ChiHecec2B26-12326</strain>
    </source>
</reference>
<dbReference type="PANTHER" id="PTHR41291:SF1">
    <property type="entry name" value="DNA ALKYLATION REPAIR PROTEIN"/>
    <property type="match status" value="1"/>
</dbReference>
<name>A0A9D1XVR1_9BACT</name>
<comment type="caution">
    <text evidence="1">The sequence shown here is derived from an EMBL/GenBank/DDBJ whole genome shotgun (WGS) entry which is preliminary data.</text>
</comment>
<dbReference type="PANTHER" id="PTHR41291">
    <property type="entry name" value="DNA ALKYLATION REPAIR PROTEIN"/>
    <property type="match status" value="1"/>
</dbReference>
<dbReference type="InterPro" id="IPR016024">
    <property type="entry name" value="ARM-type_fold"/>
</dbReference>
<evidence type="ECO:0000313" key="1">
    <source>
        <dbReference type="EMBL" id="HIX86929.1"/>
    </source>
</evidence>
<reference evidence="1" key="1">
    <citation type="journal article" date="2021" name="PeerJ">
        <title>Extensive microbial diversity within the chicken gut microbiome revealed by metagenomics and culture.</title>
        <authorList>
            <person name="Gilroy R."/>
            <person name="Ravi A."/>
            <person name="Getino M."/>
            <person name="Pursley I."/>
            <person name="Horton D.L."/>
            <person name="Alikhan N.F."/>
            <person name="Baker D."/>
            <person name="Gharbi K."/>
            <person name="Hall N."/>
            <person name="Watson M."/>
            <person name="Adriaenssens E.M."/>
            <person name="Foster-Nyarko E."/>
            <person name="Jarju S."/>
            <person name="Secka A."/>
            <person name="Antonio M."/>
            <person name="Oren A."/>
            <person name="Chaudhuri R.R."/>
            <person name="La Ragione R."/>
            <person name="Hildebrand F."/>
            <person name="Pallen M.J."/>
        </authorList>
    </citation>
    <scope>NUCLEOTIDE SEQUENCE</scope>
    <source>
        <strain evidence="1">ChiHecec2B26-12326</strain>
    </source>
</reference>